<keyword evidence="2" id="KW-0378">Hydrolase</keyword>
<evidence type="ECO:0000256" key="3">
    <source>
        <dbReference type="SAM" id="MobiDB-lite"/>
    </source>
</evidence>
<dbReference type="AlphaFoldDB" id="A0A0F9CRK1"/>
<feature type="compositionally biased region" description="Polar residues" evidence="3">
    <location>
        <begin position="14"/>
        <end position="25"/>
    </location>
</feature>
<organism evidence="4">
    <name type="scientific">marine sediment metagenome</name>
    <dbReference type="NCBI Taxonomy" id="412755"/>
    <lineage>
        <taxon>unclassified sequences</taxon>
        <taxon>metagenomes</taxon>
        <taxon>ecological metagenomes</taxon>
    </lineage>
</organism>
<proteinExistence type="inferred from homology"/>
<dbReference type="Gene3D" id="3.10.129.10">
    <property type="entry name" value="Hotdog Thioesterase"/>
    <property type="match status" value="1"/>
</dbReference>
<reference evidence="4" key="1">
    <citation type="journal article" date="2015" name="Nature">
        <title>Complex archaea that bridge the gap between prokaryotes and eukaryotes.</title>
        <authorList>
            <person name="Spang A."/>
            <person name="Saw J.H."/>
            <person name="Jorgensen S.L."/>
            <person name="Zaremba-Niedzwiedzka K."/>
            <person name="Martijn J."/>
            <person name="Lind A.E."/>
            <person name="van Eijk R."/>
            <person name="Schleper C."/>
            <person name="Guy L."/>
            <person name="Ettema T.J."/>
        </authorList>
    </citation>
    <scope>NUCLEOTIDE SEQUENCE</scope>
</reference>
<evidence type="ECO:0000256" key="1">
    <source>
        <dbReference type="ARBA" id="ARBA00005953"/>
    </source>
</evidence>
<protein>
    <recommendedName>
        <fullName evidence="5">Thioesterase domain-containing protein</fullName>
    </recommendedName>
</protein>
<accession>A0A0F9CRK1</accession>
<dbReference type="SUPFAM" id="SSF54637">
    <property type="entry name" value="Thioesterase/thiol ester dehydrase-isomerase"/>
    <property type="match status" value="1"/>
</dbReference>
<gene>
    <name evidence="4" type="ORF">LCGC14_2292230</name>
</gene>
<dbReference type="CDD" id="cd00586">
    <property type="entry name" value="4HBT"/>
    <property type="match status" value="1"/>
</dbReference>
<evidence type="ECO:0000256" key="2">
    <source>
        <dbReference type="ARBA" id="ARBA00022801"/>
    </source>
</evidence>
<dbReference type="InterPro" id="IPR029069">
    <property type="entry name" value="HotDog_dom_sf"/>
</dbReference>
<feature type="region of interest" description="Disordered" evidence="3">
    <location>
        <begin position="1"/>
        <end position="33"/>
    </location>
</feature>
<comment type="caution">
    <text evidence="4">The sequence shown here is derived from an EMBL/GenBank/DDBJ whole genome shotgun (WGS) entry which is preliminary data.</text>
</comment>
<dbReference type="EMBL" id="LAZR01032135">
    <property type="protein sequence ID" value="KKL51764.1"/>
    <property type="molecule type" value="Genomic_DNA"/>
</dbReference>
<dbReference type="PANTHER" id="PTHR31793:SF27">
    <property type="entry name" value="NOVEL THIOESTERASE SUPERFAMILY DOMAIN AND SAPOSIN A-TYPE DOMAIN CONTAINING PROTEIN (0610012H03RIK)"/>
    <property type="match status" value="1"/>
</dbReference>
<name>A0A0F9CRK1_9ZZZZ</name>
<dbReference type="PANTHER" id="PTHR31793">
    <property type="entry name" value="4-HYDROXYBENZOYL-COA THIOESTERASE FAMILY MEMBER"/>
    <property type="match status" value="1"/>
</dbReference>
<sequence length="169" mass="18586">MAVDEEAGKGGAQNGSDQTSPQATRQARAGPGARGDYRAFRTLQTRWADNDIYGHMNNVVHYALFDTAVNGWLIDQGLLEPGRGAAICLVVETGCRYFAEMRFPDIVHAGLRVAHLGGSSVRFEIGLFRNDEDRAAAEGHFVHVNVDRDSRRPVPFDRSARQAYAGLRL</sequence>
<evidence type="ECO:0000313" key="4">
    <source>
        <dbReference type="EMBL" id="KKL51764.1"/>
    </source>
</evidence>
<comment type="similarity">
    <text evidence="1">Belongs to the 4-hydroxybenzoyl-CoA thioesterase family.</text>
</comment>
<dbReference type="Pfam" id="PF13279">
    <property type="entry name" value="4HBT_2"/>
    <property type="match status" value="1"/>
</dbReference>
<evidence type="ECO:0008006" key="5">
    <source>
        <dbReference type="Google" id="ProtNLM"/>
    </source>
</evidence>
<dbReference type="GO" id="GO:0047617">
    <property type="term" value="F:fatty acyl-CoA hydrolase activity"/>
    <property type="evidence" value="ECO:0007669"/>
    <property type="project" value="TreeGrafter"/>
</dbReference>
<dbReference type="InterPro" id="IPR050563">
    <property type="entry name" value="4-hydroxybenzoyl-CoA_TE"/>
</dbReference>